<dbReference type="Gene3D" id="3.20.20.100">
    <property type="entry name" value="NADP-dependent oxidoreductase domain"/>
    <property type="match status" value="1"/>
</dbReference>
<organism evidence="2 3">
    <name type="scientific">Pedosphaera parvula (strain Ellin514)</name>
    <dbReference type="NCBI Taxonomy" id="320771"/>
    <lineage>
        <taxon>Bacteria</taxon>
        <taxon>Pseudomonadati</taxon>
        <taxon>Verrucomicrobiota</taxon>
        <taxon>Pedosphaerae</taxon>
        <taxon>Pedosphaerales</taxon>
        <taxon>Pedosphaeraceae</taxon>
        <taxon>Pedosphaera</taxon>
    </lineage>
</organism>
<dbReference type="Pfam" id="PF00248">
    <property type="entry name" value="Aldo_ket_red"/>
    <property type="match status" value="1"/>
</dbReference>
<name>B9XIY8_PEDPL</name>
<dbReference type="RefSeq" id="WP_007415781.1">
    <property type="nucleotide sequence ID" value="NZ_ABOX02000019.1"/>
</dbReference>
<accession>B9XIY8</accession>
<proteinExistence type="predicted"/>
<feature type="domain" description="NADP-dependent oxidoreductase" evidence="1">
    <location>
        <begin position="15"/>
        <end position="304"/>
    </location>
</feature>
<dbReference type="OrthoDB" id="9773828at2"/>
<dbReference type="AlphaFoldDB" id="B9XIY8"/>
<evidence type="ECO:0000259" key="1">
    <source>
        <dbReference type="Pfam" id="PF00248"/>
    </source>
</evidence>
<evidence type="ECO:0000313" key="2">
    <source>
        <dbReference type="EMBL" id="EEF60215.1"/>
    </source>
</evidence>
<reference evidence="2 3" key="1">
    <citation type="journal article" date="2011" name="J. Bacteriol.">
        <title>Genome sequence of 'Pedosphaera parvula' Ellin514, an aerobic Verrucomicrobial isolate from pasture soil.</title>
        <authorList>
            <person name="Kant R."/>
            <person name="van Passel M.W."/>
            <person name="Sangwan P."/>
            <person name="Palva A."/>
            <person name="Lucas S."/>
            <person name="Copeland A."/>
            <person name="Lapidus A."/>
            <person name="Glavina Del Rio T."/>
            <person name="Dalin E."/>
            <person name="Tice H."/>
            <person name="Bruce D."/>
            <person name="Goodwin L."/>
            <person name="Pitluck S."/>
            <person name="Chertkov O."/>
            <person name="Larimer F.W."/>
            <person name="Land M.L."/>
            <person name="Hauser L."/>
            <person name="Brettin T.S."/>
            <person name="Detter J.C."/>
            <person name="Han S."/>
            <person name="de Vos W.M."/>
            <person name="Janssen P.H."/>
            <person name="Smidt H."/>
        </authorList>
    </citation>
    <scope>NUCLEOTIDE SEQUENCE [LARGE SCALE GENOMIC DNA]</scope>
    <source>
        <strain evidence="2 3">Ellin514</strain>
    </source>
</reference>
<dbReference type="PANTHER" id="PTHR43364:SF1">
    <property type="entry name" value="OXIDOREDUCTASE YDHF"/>
    <property type="match status" value="1"/>
</dbReference>
<dbReference type="Proteomes" id="UP000003688">
    <property type="component" value="Unassembled WGS sequence"/>
</dbReference>
<dbReference type="GO" id="GO:0005829">
    <property type="term" value="C:cytosol"/>
    <property type="evidence" value="ECO:0007669"/>
    <property type="project" value="TreeGrafter"/>
</dbReference>
<evidence type="ECO:0000313" key="3">
    <source>
        <dbReference type="Proteomes" id="UP000003688"/>
    </source>
</evidence>
<dbReference type="InterPro" id="IPR050523">
    <property type="entry name" value="AKR_Detox_Biosynth"/>
</dbReference>
<dbReference type="SUPFAM" id="SSF51430">
    <property type="entry name" value="NAD(P)-linked oxidoreductase"/>
    <property type="match status" value="1"/>
</dbReference>
<dbReference type="EMBL" id="ABOX02000019">
    <property type="protein sequence ID" value="EEF60215.1"/>
    <property type="molecule type" value="Genomic_DNA"/>
</dbReference>
<dbReference type="STRING" id="320771.Cflav_PD3274"/>
<dbReference type="CDD" id="cd19092">
    <property type="entry name" value="AKR_BsYcsN_EcYdhF-like"/>
    <property type="match status" value="1"/>
</dbReference>
<dbReference type="InterPro" id="IPR023210">
    <property type="entry name" value="NADP_OxRdtase_dom"/>
</dbReference>
<gene>
    <name evidence="2" type="ORF">Cflav_PD3274</name>
</gene>
<comment type="caution">
    <text evidence="2">The sequence shown here is derived from an EMBL/GenBank/DDBJ whole genome shotgun (WGS) entry which is preliminary data.</text>
</comment>
<sequence>METVSLGISSLLSTRLGYGCWRLVGTWNPAEVTPEGKTQGRRAVIAAFEAGYTLFDNADIYCRGVTEEVFGEALKMVSGMRDKVIIATKCGIRFPGDPYPEAPQRYDFSAEYIIWSCEQSLKRMGVETIDLYQLHRPDLLANPEEVAMAFSKLKQSGKVRYFGVSNFRPTLVTAIQVACPMPLVVHQVEISLAKLDTFTDGTLDQCMVEKMTPLAWSPLAGGMLGSSNGNVSEEKKKASGADRILPVLDAVAKARGTSRMVIALAWLLKHPSKIVPIVGSTNGDRIREALKAADLELTRDEWYRLLLASRGEPLP</sequence>
<dbReference type="PANTHER" id="PTHR43364">
    <property type="entry name" value="NADH-SPECIFIC METHYLGLYOXAL REDUCTASE-RELATED"/>
    <property type="match status" value="1"/>
</dbReference>
<dbReference type="InterPro" id="IPR036812">
    <property type="entry name" value="NAD(P)_OxRdtase_dom_sf"/>
</dbReference>
<keyword evidence="3" id="KW-1185">Reference proteome</keyword>
<protein>
    <submittedName>
        <fullName evidence="2">Aldo/keto reductase</fullName>
    </submittedName>
</protein>